<dbReference type="Gene3D" id="3.40.50.720">
    <property type="entry name" value="NAD(P)-binding Rossmann-like Domain"/>
    <property type="match status" value="1"/>
</dbReference>
<dbReference type="GO" id="GO:0050577">
    <property type="term" value="F:GDP-L-fucose synthase activity"/>
    <property type="evidence" value="ECO:0007669"/>
    <property type="project" value="TreeGrafter"/>
</dbReference>
<dbReference type="SUPFAM" id="SSF51735">
    <property type="entry name" value="NAD(P)-binding Rossmann-fold domains"/>
    <property type="match status" value="1"/>
</dbReference>
<dbReference type="InterPro" id="IPR001509">
    <property type="entry name" value="Epimerase_deHydtase"/>
</dbReference>
<protein>
    <recommendedName>
        <fullName evidence="1">NAD-dependent epimerase/dehydratase domain-containing protein</fullName>
    </recommendedName>
</protein>
<evidence type="ECO:0000313" key="2">
    <source>
        <dbReference type="EMBL" id="SVD77556.1"/>
    </source>
</evidence>
<dbReference type="PRINTS" id="PR01713">
    <property type="entry name" value="NUCEPIMERASE"/>
</dbReference>
<reference evidence="2" key="1">
    <citation type="submission" date="2018-05" db="EMBL/GenBank/DDBJ databases">
        <authorList>
            <person name="Lanie J.A."/>
            <person name="Ng W.-L."/>
            <person name="Kazmierczak K.M."/>
            <person name="Andrzejewski T.M."/>
            <person name="Davidsen T.M."/>
            <person name="Wayne K.J."/>
            <person name="Tettelin H."/>
            <person name="Glass J.I."/>
            <person name="Rusch D."/>
            <person name="Podicherti R."/>
            <person name="Tsui H.-C.T."/>
            <person name="Winkler M.E."/>
        </authorList>
    </citation>
    <scope>NUCLEOTIDE SEQUENCE</scope>
</reference>
<proteinExistence type="predicted"/>
<dbReference type="AlphaFoldDB" id="A0A382Y2N3"/>
<dbReference type="PANTHER" id="PTHR43238:SF1">
    <property type="entry name" value="GDP-L-FUCOSE SYNTHASE"/>
    <property type="match status" value="1"/>
</dbReference>
<dbReference type="PANTHER" id="PTHR43238">
    <property type="entry name" value="GDP-L-FUCOSE SYNTHASE"/>
    <property type="match status" value="1"/>
</dbReference>
<dbReference type="InterPro" id="IPR036291">
    <property type="entry name" value="NAD(P)-bd_dom_sf"/>
</dbReference>
<name>A0A382Y2N3_9ZZZZ</name>
<dbReference type="EMBL" id="UINC01172467">
    <property type="protein sequence ID" value="SVD77556.1"/>
    <property type="molecule type" value="Genomic_DNA"/>
</dbReference>
<evidence type="ECO:0000259" key="1">
    <source>
        <dbReference type="Pfam" id="PF01370"/>
    </source>
</evidence>
<feature type="non-terminal residue" evidence="2">
    <location>
        <position position="156"/>
    </location>
</feature>
<dbReference type="Gene3D" id="3.90.25.10">
    <property type="entry name" value="UDP-galactose 4-epimerase, domain 1"/>
    <property type="match status" value="1"/>
</dbReference>
<feature type="domain" description="NAD-dependent epimerase/dehydratase" evidence="1">
    <location>
        <begin position="8"/>
        <end position="88"/>
    </location>
</feature>
<gene>
    <name evidence="2" type="ORF">METZ01_LOCUS430410</name>
</gene>
<sequence length="156" mass="17951">MLYTTKTDNSMSVACLRPTAVFGEHDDFNYETCHALPALIRRVAERHQSIEIWGSGEDERDWLYIDDLIDACLLALEKFEGYKVVNVGSGKSCSMNQLLNYLFEIENNSEAELFHNKKDENTTTLKRYFDCTMAENLMGFKAKTNIREGLSKTLCW</sequence>
<dbReference type="Pfam" id="PF01370">
    <property type="entry name" value="Epimerase"/>
    <property type="match status" value="1"/>
</dbReference>
<accession>A0A382Y2N3</accession>
<organism evidence="2">
    <name type="scientific">marine metagenome</name>
    <dbReference type="NCBI Taxonomy" id="408172"/>
    <lineage>
        <taxon>unclassified sequences</taxon>
        <taxon>metagenomes</taxon>
        <taxon>ecological metagenomes</taxon>
    </lineage>
</organism>